<accession>A0A9Q0U8K4</accession>
<dbReference type="InterPro" id="IPR036514">
    <property type="entry name" value="SGNH_hydro_sf"/>
</dbReference>
<dbReference type="GO" id="GO:0016788">
    <property type="term" value="F:hydrolase activity, acting on ester bonds"/>
    <property type="evidence" value="ECO:0007669"/>
    <property type="project" value="InterPro"/>
</dbReference>
<keyword evidence="3" id="KW-0442">Lipid degradation</keyword>
<dbReference type="AlphaFoldDB" id="A0A9Q0U8K4"/>
<comment type="similarity">
    <text evidence="1">Belongs to the 'GDSL' lipolytic enzyme family.</text>
</comment>
<keyword evidence="5" id="KW-1185">Reference proteome</keyword>
<gene>
    <name evidence="4" type="ORF">OIU79_003760</name>
</gene>
<dbReference type="SUPFAM" id="SSF52266">
    <property type="entry name" value="SGNH hydrolase"/>
    <property type="match status" value="1"/>
</dbReference>
<evidence type="ECO:0000256" key="1">
    <source>
        <dbReference type="ARBA" id="ARBA00008668"/>
    </source>
</evidence>
<dbReference type="InterPro" id="IPR051058">
    <property type="entry name" value="GDSL_Est/Lipase"/>
</dbReference>
<evidence type="ECO:0000256" key="2">
    <source>
        <dbReference type="ARBA" id="ARBA00022801"/>
    </source>
</evidence>
<evidence type="ECO:0000313" key="5">
    <source>
        <dbReference type="Proteomes" id="UP001151532"/>
    </source>
</evidence>
<name>A0A9Q0U8K4_SALPP</name>
<dbReference type="Pfam" id="PF00657">
    <property type="entry name" value="Lipase_GDSL"/>
    <property type="match status" value="1"/>
</dbReference>
<evidence type="ECO:0000256" key="3">
    <source>
        <dbReference type="ARBA" id="ARBA00022963"/>
    </source>
</evidence>
<dbReference type="PANTHER" id="PTHR45648:SF9">
    <property type="entry name" value="PROLINE-RICH PROTEIN APG, PUTATIVE-RELATED"/>
    <property type="match status" value="1"/>
</dbReference>
<proteinExistence type="inferred from homology"/>
<evidence type="ECO:0000313" key="4">
    <source>
        <dbReference type="EMBL" id="KAJ6725449.1"/>
    </source>
</evidence>
<dbReference type="Proteomes" id="UP001151532">
    <property type="component" value="Chromosome 8"/>
</dbReference>
<dbReference type="EMBL" id="JAPFFK010000013">
    <property type="protein sequence ID" value="KAJ6725449.1"/>
    <property type="molecule type" value="Genomic_DNA"/>
</dbReference>
<protein>
    <submittedName>
        <fullName evidence="4">GDSL-LIKE LIPASE/ACYLHYDROLASE-RELATED</fullName>
    </submittedName>
</protein>
<dbReference type="InterPro" id="IPR001087">
    <property type="entry name" value="GDSL"/>
</dbReference>
<dbReference type="PANTHER" id="PTHR45648">
    <property type="entry name" value="GDSL LIPASE/ACYLHYDROLASE FAMILY PROTEIN (AFU_ORTHOLOGUE AFUA_4G14700)"/>
    <property type="match status" value="1"/>
</dbReference>
<reference evidence="4" key="1">
    <citation type="submission" date="2022-11" db="EMBL/GenBank/DDBJ databases">
        <authorList>
            <person name="Hyden B.L."/>
            <person name="Feng K."/>
            <person name="Yates T."/>
            <person name="Jawdy S."/>
            <person name="Smart L.B."/>
            <person name="Muchero W."/>
        </authorList>
    </citation>
    <scope>NUCLEOTIDE SEQUENCE</scope>
    <source>
        <tissue evidence="4">Shoot tip</tissue>
    </source>
</reference>
<comment type="caution">
    <text evidence="4">The sequence shown here is derived from an EMBL/GenBank/DDBJ whole genome shotgun (WGS) entry which is preliminary data.</text>
</comment>
<organism evidence="4 5">
    <name type="scientific">Salix purpurea</name>
    <name type="common">Purple osier willow</name>
    <dbReference type="NCBI Taxonomy" id="77065"/>
    <lineage>
        <taxon>Eukaryota</taxon>
        <taxon>Viridiplantae</taxon>
        <taxon>Streptophyta</taxon>
        <taxon>Embryophyta</taxon>
        <taxon>Tracheophyta</taxon>
        <taxon>Spermatophyta</taxon>
        <taxon>Magnoliopsida</taxon>
        <taxon>eudicotyledons</taxon>
        <taxon>Gunneridae</taxon>
        <taxon>Pentapetalae</taxon>
        <taxon>rosids</taxon>
        <taxon>fabids</taxon>
        <taxon>Malpighiales</taxon>
        <taxon>Salicaceae</taxon>
        <taxon>Saliceae</taxon>
        <taxon>Salix</taxon>
    </lineage>
</organism>
<dbReference type="Gene3D" id="3.40.50.1110">
    <property type="entry name" value="SGNH hydrolase"/>
    <property type="match status" value="1"/>
</dbReference>
<dbReference type="OrthoDB" id="1600564at2759"/>
<dbReference type="GO" id="GO:0016042">
    <property type="term" value="P:lipid catabolic process"/>
    <property type="evidence" value="ECO:0007669"/>
    <property type="project" value="UniProtKB-KW"/>
</dbReference>
<reference evidence="4" key="2">
    <citation type="journal article" date="2023" name="Int. J. Mol. Sci.">
        <title>De Novo Assembly and Annotation of 11 Diverse Shrub Willow (Salix) Genomes Reveals Novel Gene Organization in Sex-Linked Regions.</title>
        <authorList>
            <person name="Hyden B."/>
            <person name="Feng K."/>
            <person name="Yates T.B."/>
            <person name="Jawdy S."/>
            <person name="Cereghino C."/>
            <person name="Smart L.B."/>
            <person name="Muchero W."/>
        </authorList>
    </citation>
    <scope>NUCLEOTIDE SEQUENCE</scope>
    <source>
        <tissue evidence="4">Shoot tip</tissue>
    </source>
</reference>
<keyword evidence="3" id="KW-0443">Lipid metabolism</keyword>
<sequence>MGLILGNHLELPQEDIQMGRVISLENQIRYFNRTRQDIISNIGIRYAKKLLAGAIYIVATGGNDVGSSIPQRNSSSDGLASLDLRFDTILSALRSQLINCMQSGARKFVVVNSPPFGCAPFVRDVLSKRDGCVSLENQMSQMYNRKLKSMLEELTKNLTGSQYVNADSYAMQEDIIQNYIQYGAQSASLIDHRSFIFPLIPHTFCFSGFQDVKNACCYVVGAHGGIVPCVTISQVCWDRTSYVFWDPFHLTETAHAIVAKHMLDGDSKYMQPMNIRKLSTT</sequence>
<keyword evidence="2" id="KW-0378">Hydrolase</keyword>